<evidence type="ECO:0000256" key="4">
    <source>
        <dbReference type="ARBA" id="ARBA00023136"/>
    </source>
</evidence>
<evidence type="ECO:0000313" key="6">
    <source>
        <dbReference type="EMBL" id="MEK8052575.1"/>
    </source>
</evidence>
<evidence type="ECO:0000256" key="5">
    <source>
        <dbReference type="RuleBase" id="RU363041"/>
    </source>
</evidence>
<feature type="transmembrane region" description="Helical" evidence="5">
    <location>
        <begin position="51"/>
        <end position="73"/>
    </location>
</feature>
<keyword evidence="3 5" id="KW-1133">Transmembrane helix</keyword>
<gene>
    <name evidence="6" type="ORF">AACH10_20150</name>
</gene>
<proteinExistence type="inferred from homology"/>
<dbReference type="PANTHER" id="PTHR43483">
    <property type="entry name" value="MEMBRANE TRANSPORTER PROTEIN HI_0806-RELATED"/>
    <property type="match status" value="1"/>
</dbReference>
<comment type="caution">
    <text evidence="6">The sequence shown here is derived from an EMBL/GenBank/DDBJ whole genome shotgun (WGS) entry which is preliminary data.</text>
</comment>
<keyword evidence="5" id="KW-1003">Cell membrane</keyword>
<evidence type="ECO:0000256" key="1">
    <source>
        <dbReference type="ARBA" id="ARBA00004141"/>
    </source>
</evidence>
<feature type="transmembrane region" description="Helical" evidence="5">
    <location>
        <begin position="93"/>
        <end position="111"/>
    </location>
</feature>
<dbReference type="Pfam" id="PF01925">
    <property type="entry name" value="TauE"/>
    <property type="match status" value="1"/>
</dbReference>
<dbReference type="RefSeq" id="WP_341412278.1">
    <property type="nucleotide sequence ID" value="NZ_JBBUTH010000009.1"/>
</dbReference>
<keyword evidence="7" id="KW-1185">Reference proteome</keyword>
<sequence length="275" mass="28251">MPQFLSLLDPTLVLELLLLGCVTGFLAGLLGIGGGMLMVPFLTMIFSGRGVAPGMAVKMAIATSMATILFTSISSVRAHHKRGAVHWHLVKQFAPGLVLGGLLAGAGVFAVLKGHWLALVFAAFVGFSATQMLRNKKPKPSRQMPGPVGTAAAGTGIGFLSGLVGAGGAFVSVPFMTWCNVPMHNAVATSSALGFPIALANTVGYIVAGWGVASALPGTLGYVMVPALVVIAAASVFTAPLGARTAHAMDVAQLKRVFAILLYGLASYMAWRAFA</sequence>
<dbReference type="PANTHER" id="PTHR43483:SF3">
    <property type="entry name" value="MEMBRANE TRANSPORTER PROTEIN HI_0806-RELATED"/>
    <property type="match status" value="1"/>
</dbReference>
<feature type="transmembrane region" description="Helical" evidence="5">
    <location>
        <begin position="116"/>
        <end position="133"/>
    </location>
</feature>
<feature type="transmembrane region" description="Helical" evidence="5">
    <location>
        <begin position="153"/>
        <end position="181"/>
    </location>
</feature>
<comment type="similarity">
    <text evidence="5">Belongs to the 4-toluene sulfonate uptake permease (TSUP) (TC 2.A.102) family.</text>
</comment>
<protein>
    <recommendedName>
        <fullName evidence="5">Probable membrane transporter protein</fullName>
    </recommendedName>
</protein>
<feature type="transmembrane region" description="Helical" evidence="5">
    <location>
        <begin position="219"/>
        <end position="242"/>
    </location>
</feature>
<feature type="transmembrane region" description="Helical" evidence="5">
    <location>
        <begin position="12"/>
        <end position="39"/>
    </location>
</feature>
<organism evidence="6 7">
    <name type="scientific">Pseudaquabacterium inlustre</name>
    <dbReference type="NCBI Taxonomy" id="2984192"/>
    <lineage>
        <taxon>Bacteria</taxon>
        <taxon>Pseudomonadati</taxon>
        <taxon>Pseudomonadota</taxon>
        <taxon>Betaproteobacteria</taxon>
        <taxon>Burkholderiales</taxon>
        <taxon>Sphaerotilaceae</taxon>
        <taxon>Pseudaquabacterium</taxon>
    </lineage>
</organism>
<keyword evidence="2 5" id="KW-0812">Transmembrane</keyword>
<evidence type="ECO:0000256" key="3">
    <source>
        <dbReference type="ARBA" id="ARBA00022989"/>
    </source>
</evidence>
<reference evidence="6 7" key="1">
    <citation type="submission" date="2024-04" db="EMBL/GenBank/DDBJ databases">
        <title>Novel species of the genus Ideonella isolated from streams.</title>
        <authorList>
            <person name="Lu H."/>
        </authorList>
    </citation>
    <scope>NUCLEOTIDE SEQUENCE [LARGE SCALE GENOMIC DNA]</scope>
    <source>
        <strain evidence="6 7">DXS22W</strain>
    </source>
</reference>
<evidence type="ECO:0000256" key="2">
    <source>
        <dbReference type="ARBA" id="ARBA00022692"/>
    </source>
</evidence>
<feature type="transmembrane region" description="Helical" evidence="5">
    <location>
        <begin position="254"/>
        <end position="274"/>
    </location>
</feature>
<name>A0ABU9CPG2_9BURK</name>
<dbReference type="InterPro" id="IPR002781">
    <property type="entry name" value="TM_pro_TauE-like"/>
</dbReference>
<dbReference type="Proteomes" id="UP001365405">
    <property type="component" value="Unassembled WGS sequence"/>
</dbReference>
<comment type="subcellular location">
    <subcellularLocation>
        <location evidence="5">Cell membrane</location>
        <topology evidence="5">Multi-pass membrane protein</topology>
    </subcellularLocation>
    <subcellularLocation>
        <location evidence="1">Membrane</location>
        <topology evidence="1">Multi-pass membrane protein</topology>
    </subcellularLocation>
</comment>
<keyword evidence="4 5" id="KW-0472">Membrane</keyword>
<feature type="transmembrane region" description="Helical" evidence="5">
    <location>
        <begin position="193"/>
        <end position="213"/>
    </location>
</feature>
<accession>A0ABU9CPG2</accession>
<evidence type="ECO:0000313" key="7">
    <source>
        <dbReference type="Proteomes" id="UP001365405"/>
    </source>
</evidence>
<dbReference type="EMBL" id="JBBUTH010000009">
    <property type="protein sequence ID" value="MEK8052575.1"/>
    <property type="molecule type" value="Genomic_DNA"/>
</dbReference>